<proteinExistence type="predicted"/>
<evidence type="ECO:0000256" key="1">
    <source>
        <dbReference type="SAM" id="MobiDB-lite"/>
    </source>
</evidence>
<dbReference type="Proteomes" id="UP000003191">
    <property type="component" value="Unassembled WGS sequence"/>
</dbReference>
<sequence>MAQHKTTLSPTSSSSSRQRERDHKQRKDTITLWPAPRFW</sequence>
<evidence type="ECO:0000313" key="3">
    <source>
        <dbReference type="Proteomes" id="UP000003191"/>
    </source>
</evidence>
<feature type="region of interest" description="Disordered" evidence="1">
    <location>
        <begin position="1"/>
        <end position="39"/>
    </location>
</feature>
<feature type="compositionally biased region" description="Low complexity" evidence="1">
    <location>
        <begin position="1"/>
        <end position="16"/>
    </location>
</feature>
<comment type="caution">
    <text evidence="2">The sequence shown here is derived from an EMBL/GenBank/DDBJ whole genome shotgun (WGS) entry which is preliminary data.</text>
</comment>
<feature type="compositionally biased region" description="Basic and acidic residues" evidence="1">
    <location>
        <begin position="17"/>
        <end position="29"/>
    </location>
</feature>
<accession>D4BLY8</accession>
<dbReference type="AlphaFoldDB" id="D4BLY8"/>
<dbReference type="HOGENOM" id="CLU_3305486_0_0_11"/>
<name>D4BLY8_BIFBR</name>
<gene>
    <name evidence="2" type="ORF">BIFBRE_03075</name>
</gene>
<keyword evidence="3" id="KW-1185">Reference proteome</keyword>
<protein>
    <submittedName>
        <fullName evidence="2">Uncharacterized protein</fullName>
    </submittedName>
</protein>
<dbReference type="EMBL" id="ACCG02000005">
    <property type="protein sequence ID" value="EFE89807.1"/>
    <property type="molecule type" value="Genomic_DNA"/>
</dbReference>
<reference evidence="2 3" key="1">
    <citation type="submission" date="2010-02" db="EMBL/GenBank/DDBJ databases">
        <authorList>
            <person name="Weinstock G."/>
            <person name="Sodergren E."/>
            <person name="Clifton S."/>
            <person name="Fulton L."/>
            <person name="Fulton B."/>
            <person name="Courtney L."/>
            <person name="Fronick C."/>
            <person name="Harrison M."/>
            <person name="Strong C."/>
            <person name="Farmer C."/>
            <person name="Delahaunty K."/>
            <person name="Markovic C."/>
            <person name="Hall O."/>
            <person name="Minx P."/>
            <person name="Tomlinson C."/>
            <person name="Mitreva M."/>
            <person name="Nelson J."/>
            <person name="Hou S."/>
            <person name="Wollam A."/>
            <person name="Pepin K.H."/>
            <person name="Johnson M."/>
            <person name="Bhonagiri V."/>
            <person name="Zhang X."/>
            <person name="Suruliraj S."/>
            <person name="Warren W."/>
            <person name="Chinwalla A."/>
            <person name="Mardis E.R."/>
            <person name="Wilson R.K."/>
        </authorList>
    </citation>
    <scope>NUCLEOTIDE SEQUENCE [LARGE SCALE GENOMIC DNA]</scope>
    <source>
        <strain evidence="2 3">DSM 20213</strain>
    </source>
</reference>
<evidence type="ECO:0000313" key="2">
    <source>
        <dbReference type="EMBL" id="EFE89807.1"/>
    </source>
</evidence>
<organism evidence="2 3">
    <name type="scientific">Bifidobacterium breve DSM 20213 = JCM 1192</name>
    <dbReference type="NCBI Taxonomy" id="518634"/>
    <lineage>
        <taxon>Bacteria</taxon>
        <taxon>Bacillati</taxon>
        <taxon>Actinomycetota</taxon>
        <taxon>Actinomycetes</taxon>
        <taxon>Bifidobacteriales</taxon>
        <taxon>Bifidobacteriaceae</taxon>
        <taxon>Bifidobacterium</taxon>
    </lineage>
</organism>